<feature type="domain" description="Peptidase S1" evidence="8">
    <location>
        <begin position="25"/>
        <end position="264"/>
    </location>
</feature>
<gene>
    <name evidence="10" type="primary">LOC116218620</name>
</gene>
<dbReference type="FunFam" id="2.40.10.10:FF:000024">
    <property type="entry name" value="Serine protease 53"/>
    <property type="match status" value="1"/>
</dbReference>
<keyword evidence="1 6" id="KW-0645">Protease</keyword>
<dbReference type="KEGG" id="char:116218620"/>
<evidence type="ECO:0000256" key="3">
    <source>
        <dbReference type="ARBA" id="ARBA00022801"/>
    </source>
</evidence>
<evidence type="ECO:0000256" key="1">
    <source>
        <dbReference type="ARBA" id="ARBA00022670"/>
    </source>
</evidence>
<dbReference type="PROSITE" id="PS00134">
    <property type="entry name" value="TRYPSIN_HIS"/>
    <property type="match status" value="1"/>
</dbReference>
<feature type="chain" id="PRO_5028424844" evidence="7">
    <location>
        <begin position="22"/>
        <end position="269"/>
    </location>
</feature>
<dbReference type="SMART" id="SM00020">
    <property type="entry name" value="Tryp_SPc"/>
    <property type="match status" value="1"/>
</dbReference>
<dbReference type="Gene3D" id="2.40.10.10">
    <property type="entry name" value="Trypsin-like serine proteases"/>
    <property type="match status" value="1"/>
</dbReference>
<dbReference type="PROSITE" id="PS50240">
    <property type="entry name" value="TRYPSIN_DOM"/>
    <property type="match status" value="1"/>
</dbReference>
<evidence type="ECO:0000313" key="9">
    <source>
        <dbReference type="Proteomes" id="UP000515152"/>
    </source>
</evidence>
<dbReference type="PRINTS" id="PR00722">
    <property type="entry name" value="CHYMOTRYPSIN"/>
</dbReference>
<reference evidence="10" key="1">
    <citation type="submission" date="2025-08" db="UniProtKB">
        <authorList>
            <consortium name="RefSeq"/>
        </authorList>
    </citation>
    <scope>IDENTIFICATION</scope>
</reference>
<evidence type="ECO:0000256" key="5">
    <source>
        <dbReference type="ARBA" id="ARBA00023157"/>
    </source>
</evidence>
<dbReference type="Pfam" id="PF00089">
    <property type="entry name" value="Trypsin"/>
    <property type="match status" value="1"/>
</dbReference>
<keyword evidence="5" id="KW-1015">Disulfide bond</keyword>
<proteinExistence type="predicted"/>
<dbReference type="InterPro" id="IPR033116">
    <property type="entry name" value="TRYPSIN_SER"/>
</dbReference>
<dbReference type="GeneID" id="116218620"/>
<dbReference type="GO" id="GO:0004252">
    <property type="term" value="F:serine-type endopeptidase activity"/>
    <property type="evidence" value="ECO:0007669"/>
    <property type="project" value="InterPro"/>
</dbReference>
<dbReference type="OrthoDB" id="10002959at2759"/>
<evidence type="ECO:0000259" key="8">
    <source>
        <dbReference type="PROSITE" id="PS50240"/>
    </source>
</evidence>
<keyword evidence="9" id="KW-1185">Reference proteome</keyword>
<protein>
    <submittedName>
        <fullName evidence="10">Serine protease 27-like</fullName>
    </submittedName>
</protein>
<evidence type="ECO:0000256" key="6">
    <source>
        <dbReference type="RuleBase" id="RU363034"/>
    </source>
</evidence>
<evidence type="ECO:0000256" key="2">
    <source>
        <dbReference type="ARBA" id="ARBA00022729"/>
    </source>
</evidence>
<dbReference type="PANTHER" id="PTHR24252">
    <property type="entry name" value="ACROSIN-RELATED"/>
    <property type="match status" value="1"/>
</dbReference>
<dbReference type="CDD" id="cd00190">
    <property type="entry name" value="Tryp_SPc"/>
    <property type="match status" value="1"/>
</dbReference>
<sequence>MALGVCVCVTLLLSTVTGSHSRSSIVGGEDAARGSWPWMVYLYITDGTHSFPCGGSLINSQWVLTAGHCIFNPPLVSPDADRSYVRVGELKLRRPTGVSFSIRRFLLHPDYRLTTDTVFNDIALVQLQEAVPFSDTVAPVGLPSPRDVFSANAECWVTGWGLVTENRKLGGDQTLQQLKLPLVDGATCRRIYPNSNHNMLCAGYLQGGKDACTGDSGGPLVCKSFGQFVQVGVVSFGHGCARRDYAGVYTRVNSYATFIKDAIRTHGSS</sequence>
<organism evidence="9 10">
    <name type="scientific">Clupea harengus</name>
    <name type="common">Atlantic herring</name>
    <dbReference type="NCBI Taxonomy" id="7950"/>
    <lineage>
        <taxon>Eukaryota</taxon>
        <taxon>Metazoa</taxon>
        <taxon>Chordata</taxon>
        <taxon>Craniata</taxon>
        <taxon>Vertebrata</taxon>
        <taxon>Euteleostomi</taxon>
        <taxon>Actinopterygii</taxon>
        <taxon>Neopterygii</taxon>
        <taxon>Teleostei</taxon>
        <taxon>Clupei</taxon>
        <taxon>Clupeiformes</taxon>
        <taxon>Clupeoidei</taxon>
        <taxon>Clupeidae</taxon>
        <taxon>Clupea</taxon>
    </lineage>
</organism>
<keyword evidence="4 6" id="KW-0720">Serine protease</keyword>
<feature type="signal peptide" evidence="7">
    <location>
        <begin position="1"/>
        <end position="21"/>
    </location>
</feature>
<dbReference type="InterPro" id="IPR009003">
    <property type="entry name" value="Peptidase_S1_PA"/>
</dbReference>
<dbReference type="InterPro" id="IPR001254">
    <property type="entry name" value="Trypsin_dom"/>
</dbReference>
<dbReference type="Proteomes" id="UP000515152">
    <property type="component" value="Chromosome 23"/>
</dbReference>
<dbReference type="AlphaFoldDB" id="A0A6P8EKV2"/>
<evidence type="ECO:0000256" key="7">
    <source>
        <dbReference type="SAM" id="SignalP"/>
    </source>
</evidence>
<keyword evidence="2 7" id="KW-0732">Signal</keyword>
<evidence type="ECO:0000313" key="10">
    <source>
        <dbReference type="RefSeq" id="XP_031416643.1"/>
    </source>
</evidence>
<keyword evidence="3 6" id="KW-0378">Hydrolase</keyword>
<evidence type="ECO:0000256" key="4">
    <source>
        <dbReference type="ARBA" id="ARBA00022825"/>
    </source>
</evidence>
<dbReference type="GO" id="GO:0006508">
    <property type="term" value="P:proteolysis"/>
    <property type="evidence" value="ECO:0007669"/>
    <property type="project" value="UniProtKB-KW"/>
</dbReference>
<dbReference type="SUPFAM" id="SSF50494">
    <property type="entry name" value="Trypsin-like serine proteases"/>
    <property type="match status" value="1"/>
</dbReference>
<dbReference type="InterPro" id="IPR001314">
    <property type="entry name" value="Peptidase_S1A"/>
</dbReference>
<name>A0A6P8EKV2_CLUHA</name>
<dbReference type="InterPro" id="IPR018114">
    <property type="entry name" value="TRYPSIN_HIS"/>
</dbReference>
<dbReference type="PROSITE" id="PS00135">
    <property type="entry name" value="TRYPSIN_SER"/>
    <property type="match status" value="1"/>
</dbReference>
<dbReference type="InterPro" id="IPR043504">
    <property type="entry name" value="Peptidase_S1_PA_chymotrypsin"/>
</dbReference>
<dbReference type="PANTHER" id="PTHR24252:SF7">
    <property type="entry name" value="HYALIN"/>
    <property type="match status" value="1"/>
</dbReference>
<dbReference type="RefSeq" id="XP_031416643.1">
    <property type="nucleotide sequence ID" value="XM_031560783.1"/>
</dbReference>
<accession>A0A6P8EKV2</accession>